<dbReference type="GO" id="GO:0033962">
    <property type="term" value="P:P-body assembly"/>
    <property type="evidence" value="ECO:0007669"/>
    <property type="project" value="TreeGrafter"/>
</dbReference>
<feature type="compositionally biased region" description="Low complexity" evidence="3">
    <location>
        <begin position="297"/>
        <end position="310"/>
    </location>
</feature>
<feature type="compositionally biased region" description="Pro residues" evidence="3">
    <location>
        <begin position="266"/>
        <end position="280"/>
    </location>
</feature>
<protein>
    <submittedName>
        <fullName evidence="8">Uncharacterized mRNA-associated protein RAP55</fullName>
    </submittedName>
</protein>
<feature type="compositionally biased region" description="Acidic residues" evidence="3">
    <location>
        <begin position="441"/>
        <end position="456"/>
    </location>
</feature>
<dbReference type="Pfam" id="PF09532">
    <property type="entry name" value="FDF"/>
    <property type="match status" value="1"/>
</dbReference>
<dbReference type="PROSITE" id="PS52002">
    <property type="entry name" value="SM"/>
    <property type="match status" value="1"/>
</dbReference>
<feature type="domain" description="FFD box profile" evidence="5">
    <location>
        <begin position="484"/>
        <end position="500"/>
    </location>
</feature>
<feature type="region of interest" description="Disordered" evidence="3">
    <location>
        <begin position="77"/>
        <end position="484"/>
    </location>
</feature>
<dbReference type="SUPFAM" id="SSF50182">
    <property type="entry name" value="Sm-like ribonucleoproteins"/>
    <property type="match status" value="1"/>
</dbReference>
<evidence type="ECO:0000259" key="7">
    <source>
        <dbReference type="PROSITE" id="PS52002"/>
    </source>
</evidence>
<dbReference type="GO" id="GO:0000932">
    <property type="term" value="C:P-body"/>
    <property type="evidence" value="ECO:0007669"/>
    <property type="project" value="TreeGrafter"/>
</dbReference>
<feature type="domain" description="TFG box profile" evidence="6">
    <location>
        <begin position="517"/>
        <end position="537"/>
    </location>
</feature>
<dbReference type="PROSITE" id="PS51512">
    <property type="entry name" value="DFDF"/>
    <property type="match status" value="1"/>
</dbReference>
<dbReference type="GO" id="GO:0034063">
    <property type="term" value="P:stress granule assembly"/>
    <property type="evidence" value="ECO:0007669"/>
    <property type="project" value="TreeGrafter"/>
</dbReference>
<feature type="region of interest" description="Disordered" evidence="3">
    <location>
        <begin position="37"/>
        <end position="56"/>
    </location>
</feature>
<evidence type="ECO:0000259" key="4">
    <source>
        <dbReference type="PROSITE" id="PS51512"/>
    </source>
</evidence>
<dbReference type="PANTHER" id="PTHR13586">
    <property type="entry name" value="SCD6 PROTEIN-RELATED"/>
    <property type="match status" value="1"/>
</dbReference>
<dbReference type="SMART" id="SM01199">
    <property type="entry name" value="FDF"/>
    <property type="match status" value="1"/>
</dbReference>
<feature type="region of interest" description="Disordered" evidence="3">
    <location>
        <begin position="496"/>
        <end position="602"/>
    </location>
</feature>
<evidence type="ECO:0000259" key="5">
    <source>
        <dbReference type="PROSITE" id="PS51513"/>
    </source>
</evidence>
<dbReference type="Pfam" id="PF12701">
    <property type="entry name" value="LSM14"/>
    <property type="match status" value="1"/>
</dbReference>
<feature type="compositionally biased region" description="Gly residues" evidence="3">
    <location>
        <begin position="535"/>
        <end position="583"/>
    </location>
</feature>
<dbReference type="InterPro" id="IPR025762">
    <property type="entry name" value="DFDF"/>
</dbReference>
<dbReference type="InterPro" id="IPR047575">
    <property type="entry name" value="Sm"/>
</dbReference>
<evidence type="ECO:0000256" key="2">
    <source>
        <dbReference type="PROSITE-ProRule" id="PRU00869"/>
    </source>
</evidence>
<proteinExistence type="predicted"/>
<dbReference type="SMART" id="SM01271">
    <property type="entry name" value="LSM14"/>
    <property type="match status" value="1"/>
</dbReference>
<evidence type="ECO:0000259" key="6">
    <source>
        <dbReference type="PROSITE" id="PS51536"/>
    </source>
</evidence>
<feature type="compositionally biased region" description="Pro residues" evidence="3">
    <location>
        <begin position="139"/>
        <end position="169"/>
    </location>
</feature>
<dbReference type="InterPro" id="IPR019050">
    <property type="entry name" value="FDF_dom"/>
</dbReference>
<dbReference type="InterPro" id="IPR010920">
    <property type="entry name" value="LSM_dom_sf"/>
</dbReference>
<dbReference type="Gene3D" id="2.30.30.100">
    <property type="match status" value="1"/>
</dbReference>
<dbReference type="InterPro" id="IPR025761">
    <property type="entry name" value="FFD_box"/>
</dbReference>
<dbReference type="PROSITE" id="PS51536">
    <property type="entry name" value="TFG"/>
    <property type="match status" value="1"/>
</dbReference>
<evidence type="ECO:0000313" key="8">
    <source>
        <dbReference type="EMBL" id="CED83477.1"/>
    </source>
</evidence>
<feature type="compositionally biased region" description="Low complexity" evidence="3">
    <location>
        <begin position="209"/>
        <end position="236"/>
    </location>
</feature>
<accession>A0A0F7SN46</accession>
<feature type="domain" description="Sm" evidence="7">
    <location>
        <begin position="1"/>
        <end position="80"/>
    </location>
</feature>
<feature type="compositionally biased region" description="Polar residues" evidence="3">
    <location>
        <begin position="97"/>
        <end position="113"/>
    </location>
</feature>
<feature type="compositionally biased region" description="Pro residues" evidence="3">
    <location>
        <begin position="199"/>
        <end position="208"/>
    </location>
</feature>
<dbReference type="InterPro" id="IPR025768">
    <property type="entry name" value="TFG_box"/>
</dbReference>
<dbReference type="CDD" id="cd01736">
    <property type="entry name" value="LSm14_N"/>
    <property type="match status" value="1"/>
</dbReference>
<dbReference type="AlphaFoldDB" id="A0A0F7SN46"/>
<feature type="domain" description="DFDF" evidence="4">
    <location>
        <begin position="405"/>
        <end position="441"/>
    </location>
</feature>
<reference evidence="8" key="1">
    <citation type="submission" date="2014-08" db="EMBL/GenBank/DDBJ databases">
        <authorList>
            <person name="Sharma Rahul"/>
            <person name="Thines Marco"/>
        </authorList>
    </citation>
    <scope>NUCLEOTIDE SEQUENCE</scope>
</reference>
<evidence type="ECO:0000256" key="3">
    <source>
        <dbReference type="SAM" id="MobiDB-lite"/>
    </source>
</evidence>
<name>A0A0F7SN46_PHARH</name>
<dbReference type="GO" id="GO:0003729">
    <property type="term" value="F:mRNA binding"/>
    <property type="evidence" value="ECO:0007669"/>
    <property type="project" value="TreeGrafter"/>
</dbReference>
<feature type="compositionally biased region" description="Polar residues" evidence="3">
    <location>
        <begin position="398"/>
        <end position="408"/>
    </location>
</feature>
<feature type="short sequence motif" description="FFD box" evidence="1">
    <location>
        <begin position="484"/>
        <end position="500"/>
    </location>
</feature>
<organism evidence="8">
    <name type="scientific">Phaffia rhodozyma</name>
    <name type="common">Yeast</name>
    <name type="synonym">Xanthophyllomyces dendrorhous</name>
    <dbReference type="NCBI Taxonomy" id="264483"/>
    <lineage>
        <taxon>Eukaryota</taxon>
        <taxon>Fungi</taxon>
        <taxon>Dikarya</taxon>
        <taxon>Basidiomycota</taxon>
        <taxon>Agaricomycotina</taxon>
        <taxon>Tremellomycetes</taxon>
        <taxon>Cystofilobasidiales</taxon>
        <taxon>Mrakiaceae</taxon>
        <taxon>Phaffia</taxon>
    </lineage>
</organism>
<feature type="short sequence motif" description="TFG box" evidence="2">
    <location>
        <begin position="517"/>
        <end position="537"/>
    </location>
</feature>
<dbReference type="InterPro" id="IPR025609">
    <property type="entry name" value="Lsm14-like_N"/>
</dbReference>
<sequence>MASNFIGAIITLTSVSDIRYVGRLHSIDHQESTISLENVSSRGTENRKPQNEYVPPNDRIYDFVVFRAKDVKDLAVEQAPPPVTTASVPDDPAIMGGTTQSRPAPHSPSNTQAYPHPASPYAQHPLGPGGPYGGYPMPAGRPPSGPPPGAAWGPPPPHGMYPPPPPPGPYGGYAMRPGYPPSPAGGSPLMPRGVNGAPVPSPQQPAPLPTSSAVPSGSTAASAAPAASAPATQNAPPSIPQATKPTAAEVSIPKSAPTSEQRKDVPAPPSGPRSQPPAPSSPAAEKTISEPKAENKSAASVPATAATPSGPSVPPALMQNAAQSNLDKIEQALGQMSMSAATGPVGPTPGNGLPSTPAALPHTRSGGGRKDGNNRGIRPPPPHHAFSNGGHPRGPPHAQSQSYQQPSGRTVIPAAEFDFAESNARFDKSSVAKEAGGVVDSDSDLDSDDSDDEEPADPSGRAAKPRRQSALSAGGGAAGANKAQFYDKTTSFFDSISSDLKPEADNGRPMNAGGQVRGRQWRDEERTRNMSTFGEVGGQVGFNGSGGFNQGGGRGNGYRGGRGGRGGGRGGRGGGSGWNGGGYERQYNPRDRYPQDIQYTQN</sequence>
<dbReference type="EMBL" id="LN483142">
    <property type="protein sequence ID" value="CED83477.1"/>
    <property type="molecule type" value="Genomic_DNA"/>
</dbReference>
<dbReference type="PROSITE" id="PS51513">
    <property type="entry name" value="FFD"/>
    <property type="match status" value="1"/>
</dbReference>
<dbReference type="PANTHER" id="PTHR13586:SF0">
    <property type="entry name" value="TRAILER HITCH, ISOFORM H"/>
    <property type="match status" value="1"/>
</dbReference>
<evidence type="ECO:0000256" key="1">
    <source>
        <dbReference type="PROSITE-ProRule" id="PRU00846"/>
    </source>
</evidence>